<name>A0A9N9BDQ6_9GLOM</name>
<evidence type="ECO:0000313" key="2">
    <source>
        <dbReference type="Proteomes" id="UP000789405"/>
    </source>
</evidence>
<dbReference type="OrthoDB" id="10536242at2759"/>
<dbReference type="Proteomes" id="UP000789405">
    <property type="component" value="Unassembled WGS sequence"/>
</dbReference>
<proteinExistence type="predicted"/>
<comment type="caution">
    <text evidence="1">The sequence shown here is derived from an EMBL/GenBank/DDBJ whole genome shotgun (WGS) entry which is preliminary data.</text>
</comment>
<feature type="non-terminal residue" evidence="1">
    <location>
        <position position="1"/>
    </location>
</feature>
<sequence length="125" mass="14254">MQLDNSLIRLLSSIFQVLEKICRQEVNNQDAVKLDSKKVAYSYSLELCKKALDIAIKMQVSNQKNIQELFEQEFMISNSLQYKGRSHPLNKRCLLAIENHSIKNVCSNNQDETLASGSMKKTSSN</sequence>
<dbReference type="AlphaFoldDB" id="A0A9N9BDQ6"/>
<organism evidence="1 2">
    <name type="scientific">Dentiscutata erythropus</name>
    <dbReference type="NCBI Taxonomy" id="1348616"/>
    <lineage>
        <taxon>Eukaryota</taxon>
        <taxon>Fungi</taxon>
        <taxon>Fungi incertae sedis</taxon>
        <taxon>Mucoromycota</taxon>
        <taxon>Glomeromycotina</taxon>
        <taxon>Glomeromycetes</taxon>
        <taxon>Diversisporales</taxon>
        <taxon>Gigasporaceae</taxon>
        <taxon>Dentiscutata</taxon>
    </lineage>
</organism>
<keyword evidence="2" id="KW-1185">Reference proteome</keyword>
<reference evidence="1" key="1">
    <citation type="submission" date="2021-06" db="EMBL/GenBank/DDBJ databases">
        <authorList>
            <person name="Kallberg Y."/>
            <person name="Tangrot J."/>
            <person name="Rosling A."/>
        </authorList>
    </citation>
    <scope>NUCLEOTIDE SEQUENCE</scope>
    <source>
        <strain evidence="1">MA453B</strain>
    </source>
</reference>
<evidence type="ECO:0000313" key="1">
    <source>
        <dbReference type="EMBL" id="CAG8564286.1"/>
    </source>
</evidence>
<gene>
    <name evidence="1" type="ORF">DERYTH_LOCUS5890</name>
</gene>
<dbReference type="EMBL" id="CAJVPY010002546">
    <property type="protein sequence ID" value="CAG8564286.1"/>
    <property type="molecule type" value="Genomic_DNA"/>
</dbReference>
<protein>
    <submittedName>
        <fullName evidence="1">10375_t:CDS:1</fullName>
    </submittedName>
</protein>
<accession>A0A9N9BDQ6</accession>